<evidence type="ECO:0000313" key="3">
    <source>
        <dbReference type="Proteomes" id="UP000265443"/>
    </source>
</evidence>
<feature type="transmembrane region" description="Helical" evidence="1">
    <location>
        <begin position="61"/>
        <end position="84"/>
    </location>
</feature>
<protein>
    <recommendedName>
        <fullName evidence="4">Phage holin family protein</fullName>
    </recommendedName>
</protein>
<keyword evidence="1" id="KW-1133">Transmembrane helix</keyword>
<feature type="transmembrane region" description="Helical" evidence="1">
    <location>
        <begin position="29"/>
        <end position="55"/>
    </location>
</feature>
<comment type="caution">
    <text evidence="2">The sequence shown here is derived from an EMBL/GenBank/DDBJ whole genome shotgun (WGS) entry which is preliminary data.</text>
</comment>
<dbReference type="Proteomes" id="UP000265443">
    <property type="component" value="Unassembled WGS sequence"/>
</dbReference>
<reference evidence="2 3" key="1">
    <citation type="submission" date="2018-08" db="EMBL/GenBank/DDBJ databases">
        <title>Meiothermus hypogaeus DSM 23238 genome sequencing project.</title>
        <authorList>
            <person name="Da Costa M.S."/>
            <person name="Albuquerque L."/>
            <person name="Raposo P."/>
            <person name="Froufe H.J.C."/>
            <person name="Barroso C.S."/>
            <person name="Egas C."/>
        </authorList>
    </citation>
    <scope>NUCLEOTIDE SEQUENCE [LARGE SCALE GENOMIC DNA]</scope>
    <source>
        <strain evidence="2 3">DSM 23238</strain>
    </source>
</reference>
<organism evidence="2 3">
    <name type="scientific">Meiothermus hypogaeus</name>
    <dbReference type="NCBI Taxonomy" id="884155"/>
    <lineage>
        <taxon>Bacteria</taxon>
        <taxon>Thermotogati</taxon>
        <taxon>Deinococcota</taxon>
        <taxon>Deinococci</taxon>
        <taxon>Thermales</taxon>
        <taxon>Thermaceae</taxon>
        <taxon>Meiothermus</taxon>
    </lineage>
</organism>
<dbReference type="RefSeq" id="WP_147075212.1">
    <property type="nucleotide sequence ID" value="NZ_QWKY01000034.1"/>
</dbReference>
<keyword evidence="1" id="KW-0472">Membrane</keyword>
<name>A0ABX9MNE6_9DEIN</name>
<keyword evidence="3" id="KW-1185">Reference proteome</keyword>
<proteinExistence type="predicted"/>
<keyword evidence="1" id="KW-0812">Transmembrane</keyword>
<accession>A0ABX9MNE6</accession>
<evidence type="ECO:0000256" key="1">
    <source>
        <dbReference type="SAM" id="Phobius"/>
    </source>
</evidence>
<evidence type="ECO:0000313" key="2">
    <source>
        <dbReference type="EMBL" id="RIH77487.1"/>
    </source>
</evidence>
<sequence>MAGIVEVLLGLLDVLEAEARSLRMGFLRVVSALLVLVVAGLLVLGGLLVFLWAAYLWFSSLMAPPLAALLVSLLSLLMAAGLWWRARSMLR</sequence>
<evidence type="ECO:0008006" key="4">
    <source>
        <dbReference type="Google" id="ProtNLM"/>
    </source>
</evidence>
<dbReference type="EMBL" id="QWKY01000034">
    <property type="protein sequence ID" value="RIH77487.1"/>
    <property type="molecule type" value="Genomic_DNA"/>
</dbReference>
<gene>
    <name evidence="2" type="ORF">Mhypo_01986</name>
</gene>